<dbReference type="Proteomes" id="UP001497444">
    <property type="component" value="Chromosome 7"/>
</dbReference>
<keyword evidence="2" id="KW-1185">Reference proteome</keyword>
<evidence type="ECO:0008006" key="3">
    <source>
        <dbReference type="Google" id="ProtNLM"/>
    </source>
</evidence>
<gene>
    <name evidence="1" type="ORF">CSSPJE1EN1_LOCUS21476</name>
</gene>
<evidence type="ECO:0000313" key="2">
    <source>
        <dbReference type="Proteomes" id="UP001497444"/>
    </source>
</evidence>
<proteinExistence type="predicted"/>
<organism evidence="1 2">
    <name type="scientific">Sphagnum jensenii</name>
    <dbReference type="NCBI Taxonomy" id="128206"/>
    <lineage>
        <taxon>Eukaryota</taxon>
        <taxon>Viridiplantae</taxon>
        <taxon>Streptophyta</taxon>
        <taxon>Embryophyta</taxon>
        <taxon>Bryophyta</taxon>
        <taxon>Sphagnophytina</taxon>
        <taxon>Sphagnopsida</taxon>
        <taxon>Sphagnales</taxon>
        <taxon>Sphagnaceae</taxon>
        <taxon>Sphagnum</taxon>
    </lineage>
</organism>
<sequence>MLHHHFDLDKDTYEFSFSADIVEVIIGDLFFRDDEQLEDTDDDSEQNPADVARKQLIKKKNEKKNAMELFCKEEEVSVYTTTIKDVVHFDLAMDFVGIGLSFRTHRGQSFFDLRIRACYRSELVNLHLAAIPMFDRHSVVNIFNLIVKFMDALYNKWRAKLIGVSTDGENTMMGRHAGVVTRLVDCANHDVMRIWCAPHQIDIMVKATAEGINNGDWVKQAYSFFVYLRVQDNLIIAMNVKCPKKTNRWAHLGCLLNFYKSYRRLLLA</sequence>
<protein>
    <recommendedName>
        <fullName evidence="3">Transposase</fullName>
    </recommendedName>
</protein>
<name>A0ABP0XDZ5_9BRYO</name>
<dbReference type="PANTHER" id="PTHR37067">
    <property type="entry name" value="PX DOMAIN-CONTAINING PROTEIN"/>
    <property type="match status" value="1"/>
</dbReference>
<accession>A0ABP0XDZ5</accession>
<evidence type="ECO:0000313" key="1">
    <source>
        <dbReference type="EMBL" id="CAK9275998.1"/>
    </source>
</evidence>
<reference evidence="1" key="1">
    <citation type="submission" date="2024-02" db="EMBL/GenBank/DDBJ databases">
        <authorList>
            <consortium name="ELIXIR-Norway"/>
            <consortium name="Elixir Norway"/>
        </authorList>
    </citation>
    <scope>NUCLEOTIDE SEQUENCE</scope>
</reference>
<dbReference type="PANTHER" id="PTHR37067:SF3">
    <property type="entry name" value="PX DOMAIN-CONTAINING PROTEIN"/>
    <property type="match status" value="1"/>
</dbReference>
<dbReference type="EMBL" id="OZ020102">
    <property type="protein sequence ID" value="CAK9275998.1"/>
    <property type="molecule type" value="Genomic_DNA"/>
</dbReference>